<reference evidence="3" key="1">
    <citation type="submission" date="2020-08" db="EMBL/GenBank/DDBJ databases">
        <title>Sequencing the genomes of 1000 actinobacteria strains.</title>
        <authorList>
            <person name="Klenk H.-P."/>
        </authorList>
    </citation>
    <scope>NUCLEOTIDE SEQUENCE</scope>
    <source>
        <strain evidence="3">DSM 10695</strain>
    </source>
</reference>
<dbReference type="SUPFAM" id="SSF110395">
    <property type="entry name" value="CutC-like"/>
    <property type="match status" value="1"/>
</dbReference>
<dbReference type="GO" id="GO:0005507">
    <property type="term" value="F:copper ion binding"/>
    <property type="evidence" value="ECO:0007669"/>
    <property type="project" value="TreeGrafter"/>
</dbReference>
<dbReference type="InterPro" id="IPR005627">
    <property type="entry name" value="CutC-like"/>
</dbReference>
<dbReference type="Pfam" id="PF03932">
    <property type="entry name" value="CutC"/>
    <property type="match status" value="1"/>
</dbReference>
<dbReference type="InterPro" id="IPR036822">
    <property type="entry name" value="CutC-like_dom_sf"/>
</dbReference>
<protein>
    <recommendedName>
        <fullName evidence="2">Copper homeostasis protein cutC homolog</fullName>
    </recommendedName>
</protein>
<keyword evidence="4" id="KW-1185">Reference proteome</keyword>
<evidence type="ECO:0000313" key="4">
    <source>
        <dbReference type="Proteomes" id="UP000617426"/>
    </source>
</evidence>
<dbReference type="Gene3D" id="3.20.20.380">
    <property type="entry name" value="Copper homeostasis (CutC) domain"/>
    <property type="match status" value="1"/>
</dbReference>
<evidence type="ECO:0000256" key="1">
    <source>
        <dbReference type="ARBA" id="ARBA00007768"/>
    </source>
</evidence>
<organism evidence="3 4">
    <name type="scientific">Schaalia hyovaginalis</name>
    <dbReference type="NCBI Taxonomy" id="29316"/>
    <lineage>
        <taxon>Bacteria</taxon>
        <taxon>Bacillati</taxon>
        <taxon>Actinomycetota</taxon>
        <taxon>Actinomycetes</taxon>
        <taxon>Actinomycetales</taxon>
        <taxon>Actinomycetaceae</taxon>
        <taxon>Schaalia</taxon>
    </lineage>
</organism>
<dbReference type="PANTHER" id="PTHR12598:SF0">
    <property type="entry name" value="COPPER HOMEOSTASIS PROTEIN CUTC HOMOLOG"/>
    <property type="match status" value="1"/>
</dbReference>
<sequence>MTRVELCVQDLEGARIAREVGADRVELCVDISVGGLTPPFDLVEAAARLGFPGGIAVLVRPRAGDFVHDAREIDAIEGTMRDYSERLGQASRLAFVVGVLDERGLIHREAIRSFREAAGDHDLVFHRAFDRLEDRYEGLEILRGLGVDRILTTGGHESEADPTELRRLIEAAGDGITILASGGLRSGNVARIVSLSGAREVHMRAPAGADRTDPREAAAIMSALTPPDW</sequence>
<dbReference type="AlphaFoldDB" id="A0A923E7V0"/>
<dbReference type="PANTHER" id="PTHR12598">
    <property type="entry name" value="COPPER HOMEOSTASIS PROTEIN CUTC"/>
    <property type="match status" value="1"/>
</dbReference>
<accession>A0A923E7V0</accession>
<proteinExistence type="inferred from homology"/>
<comment type="similarity">
    <text evidence="1">Belongs to the CutC family.</text>
</comment>
<dbReference type="EMBL" id="JACHMK010000001">
    <property type="protein sequence ID" value="MBB6335161.1"/>
    <property type="molecule type" value="Genomic_DNA"/>
</dbReference>
<evidence type="ECO:0000313" key="3">
    <source>
        <dbReference type="EMBL" id="MBB6335161.1"/>
    </source>
</evidence>
<comment type="caution">
    <text evidence="3">The sequence shown here is derived from an EMBL/GenBank/DDBJ whole genome shotgun (WGS) entry which is preliminary data.</text>
</comment>
<gene>
    <name evidence="3" type="ORF">HD592_001726</name>
</gene>
<name>A0A923E7V0_9ACTO</name>
<dbReference type="Proteomes" id="UP000617426">
    <property type="component" value="Unassembled WGS sequence"/>
</dbReference>
<evidence type="ECO:0000256" key="2">
    <source>
        <dbReference type="ARBA" id="ARBA00019014"/>
    </source>
</evidence>
<dbReference type="RefSeq" id="WP_184453388.1">
    <property type="nucleotide sequence ID" value="NZ_JACHMK010000001.1"/>
</dbReference>